<dbReference type="SUPFAM" id="SSF81383">
    <property type="entry name" value="F-box domain"/>
    <property type="match status" value="1"/>
</dbReference>
<dbReference type="InterPro" id="IPR053772">
    <property type="entry name" value="At1g61320/At1g61330-like"/>
</dbReference>
<dbReference type="AlphaFoldDB" id="A0AAD9TPA2"/>
<protein>
    <recommendedName>
        <fullName evidence="1">F-box domain-containing protein</fullName>
    </recommendedName>
</protein>
<dbReference type="InterPro" id="IPR001810">
    <property type="entry name" value="F-box_dom"/>
</dbReference>
<evidence type="ECO:0000259" key="1">
    <source>
        <dbReference type="PROSITE" id="PS50181"/>
    </source>
</evidence>
<dbReference type="PANTHER" id="PTHR34145">
    <property type="entry name" value="OS02G0105600 PROTEIN"/>
    <property type="match status" value="1"/>
</dbReference>
<dbReference type="CDD" id="cd22160">
    <property type="entry name" value="F-box_AtFBL13-like"/>
    <property type="match status" value="1"/>
</dbReference>
<evidence type="ECO:0000313" key="2">
    <source>
        <dbReference type="EMBL" id="KAK2639259.1"/>
    </source>
</evidence>
<organism evidence="2 3">
    <name type="scientific">Dipteronia dyeriana</name>
    <dbReference type="NCBI Taxonomy" id="168575"/>
    <lineage>
        <taxon>Eukaryota</taxon>
        <taxon>Viridiplantae</taxon>
        <taxon>Streptophyta</taxon>
        <taxon>Embryophyta</taxon>
        <taxon>Tracheophyta</taxon>
        <taxon>Spermatophyta</taxon>
        <taxon>Magnoliopsida</taxon>
        <taxon>eudicotyledons</taxon>
        <taxon>Gunneridae</taxon>
        <taxon>Pentapetalae</taxon>
        <taxon>rosids</taxon>
        <taxon>malvids</taxon>
        <taxon>Sapindales</taxon>
        <taxon>Sapindaceae</taxon>
        <taxon>Hippocastanoideae</taxon>
        <taxon>Acereae</taxon>
        <taxon>Dipteronia</taxon>
    </lineage>
</organism>
<keyword evidence="3" id="KW-1185">Reference proteome</keyword>
<dbReference type="InterPro" id="IPR036047">
    <property type="entry name" value="F-box-like_dom_sf"/>
</dbReference>
<sequence length="587" mass="66121">MDRISELPDFIIHHIISYLSTQEATRTCVLSKRWNHLQTSFPILDFDLIYFAEKDLTTGTTERKTYNINKFIRFVDASLQRFCEAKVSLQKFRLSMEVFDGEGVASLLEKWVELAVSNEVKELDLNVQTTDNRAHSLPGTMVEELDFNVRTNKDRMYTLPGTLFSAKFVTTLKLSGCNLEQSSAHTTIRFRSLKKLVLNAVHIDEQMVSKFISECPLLEDLFLGICGHCKRIRVSHAPNLKILTVNGSSSSFCDFDLTVHDVESIEIVAPSLQQCTVIDVDRLSVIDMVGCADLKYFNLTGVKILVQEFHKLILKFPLLEKLIVKCCVLESISLSSNRLKELQVLHCSHLRVIDIDAPSLLTFSYEFHGNPATSINVPKPCSWKVGLSPGWQYRNLIWLDSIRNFLKLPHEIEELRISISVPGMDSLKLDKLKKNPPSLPREVRNLTIAVGDVHPSNYAIWLDCLLWICCPRILSMKLFGGQSSIEFIRALLRVNSVSFFANNSTVNLCNSDVNCLPPFLAPPRSSLTALCNGIVTESRRSRTNLVEICHDGAAGGLCDGISCNHDGITMEQNRPLRQNLDGCTTKL</sequence>
<proteinExistence type="predicted"/>
<dbReference type="Pfam" id="PF24758">
    <property type="entry name" value="LRR_At5g56370"/>
    <property type="match status" value="1"/>
</dbReference>
<dbReference type="PANTHER" id="PTHR34145:SF28">
    <property type="entry name" value="F-BOX DOMAIN-CONTAINING PROTEIN"/>
    <property type="match status" value="1"/>
</dbReference>
<dbReference type="Proteomes" id="UP001280121">
    <property type="component" value="Unassembled WGS sequence"/>
</dbReference>
<dbReference type="PROSITE" id="PS50181">
    <property type="entry name" value="FBOX"/>
    <property type="match status" value="1"/>
</dbReference>
<evidence type="ECO:0000313" key="3">
    <source>
        <dbReference type="Proteomes" id="UP001280121"/>
    </source>
</evidence>
<dbReference type="SUPFAM" id="SSF52047">
    <property type="entry name" value="RNI-like"/>
    <property type="match status" value="1"/>
</dbReference>
<dbReference type="InterPro" id="IPR053781">
    <property type="entry name" value="F-box_AtFBL13-like"/>
</dbReference>
<name>A0AAD9TPA2_9ROSI</name>
<dbReference type="EMBL" id="JANJYI010000008">
    <property type="protein sequence ID" value="KAK2639259.1"/>
    <property type="molecule type" value="Genomic_DNA"/>
</dbReference>
<dbReference type="InterPro" id="IPR055411">
    <property type="entry name" value="LRR_FXL15/At3g58940/PEG3-like"/>
</dbReference>
<accession>A0AAD9TPA2</accession>
<reference evidence="2" key="1">
    <citation type="journal article" date="2023" name="Plant J.">
        <title>Genome sequences and population genomics provide insights into the demographic history, inbreeding, and mutation load of two 'living fossil' tree species of Dipteronia.</title>
        <authorList>
            <person name="Feng Y."/>
            <person name="Comes H.P."/>
            <person name="Chen J."/>
            <person name="Zhu S."/>
            <person name="Lu R."/>
            <person name="Zhang X."/>
            <person name="Li P."/>
            <person name="Qiu J."/>
            <person name="Olsen K.M."/>
            <person name="Qiu Y."/>
        </authorList>
    </citation>
    <scope>NUCLEOTIDE SEQUENCE</scope>
    <source>
        <strain evidence="2">KIB01</strain>
    </source>
</reference>
<dbReference type="InterPro" id="IPR032675">
    <property type="entry name" value="LRR_dom_sf"/>
</dbReference>
<comment type="caution">
    <text evidence="2">The sequence shown here is derived from an EMBL/GenBank/DDBJ whole genome shotgun (WGS) entry which is preliminary data.</text>
</comment>
<dbReference type="Gene3D" id="3.80.10.10">
    <property type="entry name" value="Ribonuclease Inhibitor"/>
    <property type="match status" value="1"/>
</dbReference>
<dbReference type="Pfam" id="PF00646">
    <property type="entry name" value="F-box"/>
    <property type="match status" value="1"/>
</dbReference>
<dbReference type="Gene3D" id="1.20.1280.50">
    <property type="match status" value="1"/>
</dbReference>
<gene>
    <name evidence="2" type="ORF">Ddye_027054</name>
</gene>
<feature type="domain" description="F-box" evidence="1">
    <location>
        <begin position="1"/>
        <end position="53"/>
    </location>
</feature>